<comment type="subcellular location">
    <subcellularLocation>
        <location evidence="1">Cell membrane</location>
        <topology evidence="1">Multi-pass membrane protein</topology>
    </subcellularLocation>
</comment>
<feature type="transmembrane region" description="Helical" evidence="8">
    <location>
        <begin position="394"/>
        <end position="413"/>
    </location>
</feature>
<feature type="transmembrane region" description="Helical" evidence="8">
    <location>
        <begin position="322"/>
        <end position="343"/>
    </location>
</feature>
<protein>
    <submittedName>
        <fullName evidence="9">Murein biosynthesis integral membrane protein MurJ</fullName>
    </submittedName>
</protein>
<keyword evidence="7 8" id="KW-0472">Membrane</keyword>
<dbReference type="Pfam" id="PF03023">
    <property type="entry name" value="MurJ"/>
    <property type="match status" value="1"/>
</dbReference>
<feature type="non-terminal residue" evidence="9">
    <location>
        <position position="551"/>
    </location>
</feature>
<evidence type="ECO:0000256" key="8">
    <source>
        <dbReference type="SAM" id="Phobius"/>
    </source>
</evidence>
<accession>A0A1F4UM30</accession>
<dbReference type="GO" id="GO:0005886">
    <property type="term" value="C:plasma membrane"/>
    <property type="evidence" value="ECO:0007669"/>
    <property type="project" value="UniProtKB-SubCell"/>
</dbReference>
<dbReference type="NCBIfam" id="TIGR01695">
    <property type="entry name" value="murJ_mviN"/>
    <property type="match status" value="1"/>
</dbReference>
<evidence type="ECO:0000256" key="3">
    <source>
        <dbReference type="ARBA" id="ARBA00022692"/>
    </source>
</evidence>
<evidence type="ECO:0000256" key="6">
    <source>
        <dbReference type="ARBA" id="ARBA00022989"/>
    </source>
</evidence>
<feature type="transmembrane region" description="Helical" evidence="8">
    <location>
        <begin position="195"/>
        <end position="212"/>
    </location>
</feature>
<dbReference type="PRINTS" id="PR01806">
    <property type="entry name" value="VIRFACTRMVIN"/>
</dbReference>
<dbReference type="CDD" id="cd13123">
    <property type="entry name" value="MATE_MurJ_like"/>
    <property type="match status" value="1"/>
</dbReference>
<evidence type="ECO:0000313" key="9">
    <source>
        <dbReference type="EMBL" id="OGC45912.1"/>
    </source>
</evidence>
<comment type="caution">
    <text evidence="9">The sequence shown here is derived from an EMBL/GenBank/DDBJ whole genome shotgun (WGS) entry which is preliminary data.</text>
</comment>
<keyword evidence="3 8" id="KW-0812">Transmembrane</keyword>
<dbReference type="AlphaFoldDB" id="A0A1F4UM30"/>
<dbReference type="GO" id="GO:0008360">
    <property type="term" value="P:regulation of cell shape"/>
    <property type="evidence" value="ECO:0007669"/>
    <property type="project" value="UniProtKB-KW"/>
</dbReference>
<evidence type="ECO:0000256" key="1">
    <source>
        <dbReference type="ARBA" id="ARBA00004651"/>
    </source>
</evidence>
<feature type="transmembrane region" description="Helical" evidence="8">
    <location>
        <begin position="419"/>
        <end position="443"/>
    </location>
</feature>
<evidence type="ECO:0000256" key="5">
    <source>
        <dbReference type="ARBA" id="ARBA00022984"/>
    </source>
</evidence>
<organism evidence="9 10">
    <name type="scientific">candidate division WWE3 bacterium RBG_19FT_COMBO_34_6</name>
    <dbReference type="NCBI Taxonomy" id="1802612"/>
    <lineage>
        <taxon>Bacteria</taxon>
        <taxon>Katanobacteria</taxon>
    </lineage>
</organism>
<feature type="transmembrane region" description="Helical" evidence="8">
    <location>
        <begin position="363"/>
        <end position="382"/>
    </location>
</feature>
<reference evidence="9 10" key="1">
    <citation type="journal article" date="2016" name="Nat. Commun.">
        <title>Thousands of microbial genomes shed light on interconnected biogeochemical processes in an aquifer system.</title>
        <authorList>
            <person name="Anantharaman K."/>
            <person name="Brown C.T."/>
            <person name="Hug L.A."/>
            <person name="Sharon I."/>
            <person name="Castelle C.J."/>
            <person name="Probst A.J."/>
            <person name="Thomas B.C."/>
            <person name="Singh A."/>
            <person name="Wilkins M.J."/>
            <person name="Karaoz U."/>
            <person name="Brodie E.L."/>
            <person name="Williams K.H."/>
            <person name="Hubbard S.S."/>
            <person name="Banfield J.F."/>
        </authorList>
    </citation>
    <scope>NUCLEOTIDE SEQUENCE [LARGE SCALE GENOMIC DNA]</scope>
</reference>
<sequence>MLKTYKNILNKTQQTILSAAFILAVASGINAVLGFVKGRLLATYFGDSKELAIFYTADRIPDLIYSVLVVGALSTIFIPVFTSIYKKDKARAWQTASSLINITLAFFVILAFIIFFLAPYLMHLLSVGKFSNEELRTGSDLMRIMLLSQLILVVSSFITSILQSFKYFLIPALAPIAYNIGLIIGIVLLSDKIGIFGPAIGVAIGAVLHLLVQLPILKNVQFDFIPFNFNFHKNGAGEVFKLMPSRIGSVLINNLIMTINNSLAILISASAVVHLKFANQLQFFPVNIFGFSIAHACLPTLSEESGDDDGYQKFKNTFITSFHQMMFLVIPTSVILLVLRVPIVRIVFGAAEFPWEATVKTSYALAFFSLSIFAQSGIYLVTRAFYALKDTNTPVRVGSLTLIINVLISLIFVNMFKFGVWSIAFSFTITSILNFISLTYLIIQKIGGVEILKLVKPFTKISYAAIFMGAALYIPLKLLDQIVFDTTRTINLLLLTGIASLLGVVTYLFLTWIFRVEEIELLYKLARKLKIQKGAPVVATSSIGPREEIED</sequence>
<feature type="transmembrane region" description="Helical" evidence="8">
    <location>
        <begin position="463"/>
        <end position="484"/>
    </location>
</feature>
<evidence type="ECO:0000256" key="4">
    <source>
        <dbReference type="ARBA" id="ARBA00022960"/>
    </source>
</evidence>
<feature type="transmembrane region" description="Helical" evidence="8">
    <location>
        <begin position="97"/>
        <end position="121"/>
    </location>
</feature>
<feature type="transmembrane region" description="Helical" evidence="8">
    <location>
        <begin position="63"/>
        <end position="85"/>
    </location>
</feature>
<dbReference type="PANTHER" id="PTHR47019:SF1">
    <property type="entry name" value="LIPID II FLIPPASE MURJ"/>
    <property type="match status" value="1"/>
</dbReference>
<dbReference type="InterPro" id="IPR004268">
    <property type="entry name" value="MurJ"/>
</dbReference>
<dbReference type="GO" id="GO:0034204">
    <property type="term" value="P:lipid translocation"/>
    <property type="evidence" value="ECO:0007669"/>
    <property type="project" value="TreeGrafter"/>
</dbReference>
<dbReference type="PANTHER" id="PTHR47019">
    <property type="entry name" value="LIPID II FLIPPASE MURJ"/>
    <property type="match status" value="1"/>
</dbReference>
<dbReference type="EMBL" id="MEUV01000019">
    <property type="protein sequence ID" value="OGC45912.1"/>
    <property type="molecule type" value="Genomic_DNA"/>
</dbReference>
<name>A0A1F4UM30_UNCKA</name>
<evidence type="ECO:0000256" key="7">
    <source>
        <dbReference type="ARBA" id="ARBA00023136"/>
    </source>
</evidence>
<dbReference type="InterPro" id="IPR051050">
    <property type="entry name" value="Lipid_II_flippase_MurJ/MviN"/>
</dbReference>
<keyword evidence="4" id="KW-0133">Cell shape</keyword>
<gene>
    <name evidence="9" type="ORF">A2V49_02565</name>
</gene>
<keyword evidence="5" id="KW-0573">Peptidoglycan synthesis</keyword>
<keyword evidence="6 8" id="KW-1133">Transmembrane helix</keyword>
<feature type="transmembrane region" description="Helical" evidence="8">
    <location>
        <begin position="251"/>
        <end position="275"/>
    </location>
</feature>
<feature type="transmembrane region" description="Helical" evidence="8">
    <location>
        <begin position="490"/>
        <end position="514"/>
    </location>
</feature>
<dbReference type="PIRSF" id="PIRSF002869">
    <property type="entry name" value="MviN"/>
    <property type="match status" value="1"/>
</dbReference>
<dbReference type="GO" id="GO:0015648">
    <property type="term" value="F:lipid-linked peptidoglycan transporter activity"/>
    <property type="evidence" value="ECO:0007669"/>
    <property type="project" value="TreeGrafter"/>
</dbReference>
<keyword evidence="2" id="KW-1003">Cell membrane</keyword>
<feature type="transmembrane region" description="Helical" evidence="8">
    <location>
        <begin position="141"/>
        <end position="162"/>
    </location>
</feature>
<feature type="transmembrane region" description="Helical" evidence="8">
    <location>
        <begin position="169"/>
        <end position="189"/>
    </location>
</feature>
<dbReference type="Proteomes" id="UP000178615">
    <property type="component" value="Unassembled WGS sequence"/>
</dbReference>
<dbReference type="HAMAP" id="MF_02078">
    <property type="entry name" value="MurJ_MviN"/>
    <property type="match status" value="1"/>
</dbReference>
<proteinExistence type="inferred from homology"/>
<dbReference type="GO" id="GO:0009252">
    <property type="term" value="P:peptidoglycan biosynthetic process"/>
    <property type="evidence" value="ECO:0007669"/>
    <property type="project" value="UniProtKB-KW"/>
</dbReference>
<evidence type="ECO:0000313" key="10">
    <source>
        <dbReference type="Proteomes" id="UP000178615"/>
    </source>
</evidence>
<evidence type="ECO:0000256" key="2">
    <source>
        <dbReference type="ARBA" id="ARBA00022475"/>
    </source>
</evidence>